<comment type="caution">
    <text evidence="6">The sequence shown here is derived from an EMBL/GenBank/DDBJ whole genome shotgun (WGS) entry which is preliminary data.</text>
</comment>
<dbReference type="EMBL" id="QOVI01000007">
    <property type="protein sequence ID" value="RXG12339.1"/>
    <property type="molecule type" value="Genomic_DNA"/>
</dbReference>
<feature type="domain" description="Glycosyl transferase family 1" evidence="4">
    <location>
        <begin position="172"/>
        <end position="342"/>
    </location>
</feature>
<keyword evidence="7" id="KW-1185">Reference proteome</keyword>
<dbReference type="PANTHER" id="PTHR12526:SF640">
    <property type="entry name" value="COLANIC ACID BIOSYNTHESIS GLYCOSYLTRANSFERASE WCAL-RELATED"/>
    <property type="match status" value="1"/>
</dbReference>
<dbReference type="Proteomes" id="UP000289821">
    <property type="component" value="Unassembled WGS sequence"/>
</dbReference>
<dbReference type="CDD" id="cd03801">
    <property type="entry name" value="GT4_PimA-like"/>
    <property type="match status" value="1"/>
</dbReference>
<evidence type="ECO:0000313" key="7">
    <source>
        <dbReference type="Proteomes" id="UP000289821"/>
    </source>
</evidence>
<gene>
    <name evidence="6" type="ORF">DSM04_107110</name>
</gene>
<keyword evidence="2" id="KW-0328">Glycosyltransferase</keyword>
<sequence>MNIALFSPSRNPYSETFIQAQKERLSGKVYYYYGSGDSFRVEGEERNIARLTLFQKFCERFLRKPTRSLRATNIANSLNKKKVDVILVQYGNHAFDLLPVLQKTSIPFVVHFHGYDASVKEVIKRANQYQEVFRQAAFFIAVSKKMHKALLELGCPSSKLILNTYGPNPIFFDVQANFKKKTFISIGRFVNKKAPHLTIMAFAKALKVHPDAKLCMAGDGVLKNTCFDLAKVLGCEKAVDFLGIITPEDYRNRLQHVRGFVQHSKTGLNGDMEGTPLAVLEASAAGVPVISTVHAGIPDVVIHEQTGLLSEEGAVEDMAQHMIRLLDDVELARELGRAGRKRISEAFTMQRYISKLDEVLLQAAEQV</sequence>
<evidence type="ECO:0000259" key="4">
    <source>
        <dbReference type="Pfam" id="PF00534"/>
    </source>
</evidence>
<feature type="domain" description="Glycosyltransferase subfamily 4-like N-terminal" evidence="5">
    <location>
        <begin position="56"/>
        <end position="160"/>
    </location>
</feature>
<dbReference type="InterPro" id="IPR028098">
    <property type="entry name" value="Glyco_trans_4-like_N"/>
</dbReference>
<evidence type="ECO:0000256" key="2">
    <source>
        <dbReference type="ARBA" id="ARBA00022676"/>
    </source>
</evidence>
<dbReference type="GO" id="GO:0016757">
    <property type="term" value="F:glycosyltransferase activity"/>
    <property type="evidence" value="ECO:0007669"/>
    <property type="project" value="UniProtKB-KW"/>
</dbReference>
<dbReference type="RefSeq" id="WP_128762486.1">
    <property type="nucleotide sequence ID" value="NZ_QOVI01000007.1"/>
</dbReference>
<dbReference type="Gene3D" id="3.40.50.2000">
    <property type="entry name" value="Glycogen Phosphorylase B"/>
    <property type="match status" value="2"/>
</dbReference>
<dbReference type="Pfam" id="PF00534">
    <property type="entry name" value="Glycos_transf_1"/>
    <property type="match status" value="1"/>
</dbReference>
<protein>
    <submittedName>
        <fullName evidence="6">Glycosyltransferase involved in cell wall biosynthesis</fullName>
    </submittedName>
</protein>
<name>A0A4V1KNV8_9FLAO</name>
<dbReference type="Pfam" id="PF13439">
    <property type="entry name" value="Glyco_transf_4"/>
    <property type="match status" value="1"/>
</dbReference>
<organism evidence="6 7">
    <name type="scientific">Leeuwenhoekiella aestuarii</name>
    <dbReference type="NCBI Taxonomy" id="2249426"/>
    <lineage>
        <taxon>Bacteria</taxon>
        <taxon>Pseudomonadati</taxon>
        <taxon>Bacteroidota</taxon>
        <taxon>Flavobacteriia</taxon>
        <taxon>Flavobacteriales</taxon>
        <taxon>Flavobacteriaceae</taxon>
        <taxon>Leeuwenhoekiella</taxon>
    </lineage>
</organism>
<proteinExistence type="inferred from homology"/>
<accession>A0A4V1KNV8</accession>
<comment type="similarity">
    <text evidence="1">Belongs to the glycosyltransferase group 1 family. Glycosyltransferase 4 subfamily.</text>
</comment>
<evidence type="ECO:0000256" key="1">
    <source>
        <dbReference type="ARBA" id="ARBA00009481"/>
    </source>
</evidence>
<dbReference type="SUPFAM" id="SSF53756">
    <property type="entry name" value="UDP-Glycosyltransferase/glycogen phosphorylase"/>
    <property type="match status" value="1"/>
</dbReference>
<evidence type="ECO:0000313" key="6">
    <source>
        <dbReference type="EMBL" id="RXG12339.1"/>
    </source>
</evidence>
<dbReference type="InterPro" id="IPR001296">
    <property type="entry name" value="Glyco_trans_1"/>
</dbReference>
<reference evidence="6 7" key="1">
    <citation type="submission" date="2018-07" db="EMBL/GenBank/DDBJ databases">
        <title>Leeuwenhoekiella genomics.</title>
        <authorList>
            <person name="Tahon G."/>
            <person name="Willems A."/>
        </authorList>
    </citation>
    <scope>NUCLEOTIDE SEQUENCE [LARGE SCALE GENOMIC DNA]</scope>
    <source>
        <strain evidence="6 7">R-50232</strain>
    </source>
</reference>
<evidence type="ECO:0000259" key="5">
    <source>
        <dbReference type="Pfam" id="PF13439"/>
    </source>
</evidence>
<keyword evidence="3 6" id="KW-0808">Transferase</keyword>
<dbReference type="PANTHER" id="PTHR12526">
    <property type="entry name" value="GLYCOSYLTRANSFERASE"/>
    <property type="match status" value="1"/>
</dbReference>
<dbReference type="AlphaFoldDB" id="A0A4V1KNV8"/>
<evidence type="ECO:0000256" key="3">
    <source>
        <dbReference type="ARBA" id="ARBA00022679"/>
    </source>
</evidence>